<keyword evidence="11" id="KW-0130">Cell adhesion</keyword>
<evidence type="ECO:0000256" key="2">
    <source>
        <dbReference type="ARBA" id="ARBA00004302"/>
    </source>
</evidence>
<dbReference type="Pfam" id="PF06008">
    <property type="entry name" value="Laminin_I"/>
    <property type="match status" value="1"/>
</dbReference>
<feature type="disulfide bond" evidence="23">
    <location>
        <begin position="961"/>
        <end position="970"/>
    </location>
</feature>
<dbReference type="InterPro" id="IPR013320">
    <property type="entry name" value="ConA-like_dom_sf"/>
</dbReference>
<dbReference type="Pfam" id="PF00052">
    <property type="entry name" value="Laminin_B"/>
    <property type="match status" value="2"/>
</dbReference>
<dbReference type="Proteomes" id="UP000287033">
    <property type="component" value="Unassembled WGS sequence"/>
</dbReference>
<dbReference type="GO" id="GO:0005201">
    <property type="term" value="F:extracellular matrix structural constituent"/>
    <property type="evidence" value="ECO:0007669"/>
    <property type="project" value="TreeGrafter"/>
</dbReference>
<dbReference type="STRING" id="137246.A0A401SZX5"/>
<evidence type="ECO:0000256" key="12">
    <source>
        <dbReference type="ARBA" id="ARBA00023054"/>
    </source>
</evidence>
<keyword evidence="5" id="KW-0037">Angiogenesis</keyword>
<dbReference type="InterPro" id="IPR000034">
    <property type="entry name" value="Laminin_IV"/>
</dbReference>
<feature type="disulfide bond" evidence="23">
    <location>
        <begin position="1465"/>
        <end position="1474"/>
    </location>
</feature>
<feature type="disulfide bond" evidence="23">
    <location>
        <begin position="750"/>
        <end position="759"/>
    </location>
</feature>
<feature type="compositionally biased region" description="Low complexity" evidence="24">
    <location>
        <begin position="2659"/>
        <end position="2670"/>
    </location>
</feature>
<evidence type="ECO:0000256" key="10">
    <source>
        <dbReference type="ARBA" id="ARBA00022869"/>
    </source>
</evidence>
<dbReference type="SUPFAM" id="SSF49899">
    <property type="entry name" value="Concanavalin A-like lectins/glucanases"/>
    <property type="match status" value="5"/>
</dbReference>
<dbReference type="Pfam" id="PF00053">
    <property type="entry name" value="EGF_laminin"/>
    <property type="match status" value="13"/>
</dbReference>
<comment type="caution">
    <text evidence="23">Lacks conserved residue(s) required for the propagation of feature annotation.</text>
</comment>
<dbReference type="Pfam" id="PF06009">
    <property type="entry name" value="Laminin_II"/>
    <property type="match status" value="1"/>
</dbReference>
<feature type="domain" description="Laminin EGF-like" evidence="26">
    <location>
        <begin position="1495"/>
        <end position="1541"/>
    </location>
</feature>
<name>A0A401SZX5_CHIPU</name>
<dbReference type="CDD" id="cd00110">
    <property type="entry name" value="LamG"/>
    <property type="match status" value="5"/>
</dbReference>
<dbReference type="FunFam" id="2.10.25.10:FF:000033">
    <property type="entry name" value="Laminin subunit alpha 2"/>
    <property type="match status" value="1"/>
</dbReference>
<evidence type="ECO:0000256" key="1">
    <source>
        <dbReference type="ARBA" id="ARBA00002418"/>
    </source>
</evidence>
<feature type="disulfide bond" evidence="23">
    <location>
        <begin position="1497"/>
        <end position="1514"/>
    </location>
</feature>
<feature type="domain" description="Laminin N-terminal" evidence="28">
    <location>
        <begin position="8"/>
        <end position="259"/>
    </location>
</feature>
<dbReference type="FunFam" id="2.60.120.260:FF:000017">
    <property type="entry name" value="Laminin subunit alpha 2"/>
    <property type="match status" value="1"/>
</dbReference>
<evidence type="ECO:0000256" key="7">
    <source>
        <dbReference type="ARBA" id="ARBA00022729"/>
    </source>
</evidence>
<evidence type="ECO:0000256" key="8">
    <source>
        <dbReference type="ARBA" id="ARBA00022737"/>
    </source>
</evidence>
<feature type="disulfide bond" evidence="23">
    <location>
        <begin position="1036"/>
        <end position="1053"/>
    </location>
</feature>
<keyword evidence="13 23" id="KW-1015">Disulfide bond</keyword>
<dbReference type="GO" id="GO:0007155">
    <property type="term" value="P:cell adhesion"/>
    <property type="evidence" value="ECO:0007669"/>
    <property type="project" value="UniProtKB-KW"/>
</dbReference>
<dbReference type="FunFam" id="2.10.25.10:FF:000069">
    <property type="entry name" value="Laminin subunit alpha 1"/>
    <property type="match status" value="1"/>
</dbReference>
<comment type="function">
    <text evidence="1">Binding to cells via a high affinity receptor, laminin is thought to mediate the attachment, migration and organization of cells into tissues during embryonic development by interacting with other extracellular matrix components.</text>
</comment>
<evidence type="ECO:0000256" key="23">
    <source>
        <dbReference type="PROSITE-ProRule" id="PRU00460"/>
    </source>
</evidence>
<evidence type="ECO:0000256" key="13">
    <source>
        <dbReference type="ARBA" id="ARBA00023157"/>
    </source>
</evidence>
<dbReference type="PANTHER" id="PTHR10574">
    <property type="entry name" value="NETRIN/LAMININ-RELATED"/>
    <property type="match status" value="1"/>
</dbReference>
<dbReference type="PROSITE" id="PS50027">
    <property type="entry name" value="EGF_LAM_2"/>
    <property type="match status" value="12"/>
</dbReference>
<dbReference type="GO" id="GO:0009887">
    <property type="term" value="P:animal organ morphogenesis"/>
    <property type="evidence" value="ECO:0007669"/>
    <property type="project" value="TreeGrafter"/>
</dbReference>
<keyword evidence="7" id="KW-0732">Signal</keyword>
<dbReference type="FunFam" id="2.10.25.10:FF:000082">
    <property type="entry name" value="Laminin subunit alpha 1"/>
    <property type="match status" value="2"/>
</dbReference>
<feature type="domain" description="Laminin EGF-like" evidence="26">
    <location>
        <begin position="732"/>
        <end position="780"/>
    </location>
</feature>
<feature type="disulfide bond" evidence="23">
    <location>
        <begin position="1034"/>
        <end position="1046"/>
    </location>
</feature>
<evidence type="ECO:0000256" key="6">
    <source>
        <dbReference type="ARBA" id="ARBA00022723"/>
    </source>
</evidence>
<feature type="domain" description="Laminin EGF-like" evidence="26">
    <location>
        <begin position="1080"/>
        <end position="1139"/>
    </location>
</feature>
<dbReference type="InterPro" id="IPR001791">
    <property type="entry name" value="Laminin_G"/>
</dbReference>
<dbReference type="PROSITE" id="PS50025">
    <property type="entry name" value="LAM_G_DOMAIN"/>
    <property type="match status" value="5"/>
</dbReference>
<comment type="function">
    <text evidence="17">Anti-angiogenic and anti-tumor peptide that inhibits endothelial cell migration, collagen-induced endothelial tube morphogenesis and blood vessel growth in the chorioallantoic membrane. Blocks endothelial cell adhesion to fibronectin and type I collagen. Anti-tumor agent in neovascularization. Interaction with its ligand, integrin alpha2/beta1, is required for the anti-angiogenic properties. Evokes a reduction in phosphorylation of receptor tyrosine kinases via alpha2/beta1 integrin-mediated activation of the tyrosine phosphatase, PTPN6.</text>
</comment>
<feature type="domain" description="Laminin EGF-like" evidence="26">
    <location>
        <begin position="1389"/>
        <end position="1437"/>
    </location>
</feature>
<reference evidence="29 30" key="1">
    <citation type="journal article" date="2018" name="Nat. Ecol. Evol.">
        <title>Shark genomes provide insights into elasmobranch evolution and the origin of vertebrates.</title>
        <authorList>
            <person name="Hara Y"/>
            <person name="Yamaguchi K"/>
            <person name="Onimaru K"/>
            <person name="Kadota M"/>
            <person name="Koyanagi M"/>
            <person name="Keeley SD"/>
            <person name="Tatsumi K"/>
            <person name="Tanaka K"/>
            <person name="Motone F"/>
            <person name="Kageyama Y"/>
            <person name="Nozu R"/>
            <person name="Adachi N"/>
            <person name="Nishimura O"/>
            <person name="Nakagawa R"/>
            <person name="Tanegashima C"/>
            <person name="Kiyatake I"/>
            <person name="Matsumoto R"/>
            <person name="Murakumo K"/>
            <person name="Nishida K"/>
            <person name="Terakita A"/>
            <person name="Kuratani S"/>
            <person name="Sato K"/>
            <person name="Hyodo S Kuraku.S."/>
        </authorList>
    </citation>
    <scope>NUCLEOTIDE SEQUENCE [LARGE SCALE GENOMIC DNA]</scope>
</reference>
<feature type="disulfide bond" evidence="23">
    <location>
        <begin position="892"/>
        <end position="904"/>
    </location>
</feature>
<dbReference type="GO" id="GO:0045995">
    <property type="term" value="P:regulation of embryonic development"/>
    <property type="evidence" value="ECO:0007669"/>
    <property type="project" value="InterPro"/>
</dbReference>
<dbReference type="InterPro" id="IPR056863">
    <property type="entry name" value="LMN_ATRN_NET-like_EGF"/>
</dbReference>
<keyword evidence="6" id="KW-0479">Metal-binding</keyword>
<dbReference type="InterPro" id="IPR008211">
    <property type="entry name" value="Laminin_N"/>
</dbReference>
<keyword evidence="16 23" id="KW-0424">Laminin EGF-like domain</keyword>
<evidence type="ECO:0000259" key="25">
    <source>
        <dbReference type="PROSITE" id="PS50025"/>
    </source>
</evidence>
<evidence type="ECO:0000256" key="9">
    <source>
        <dbReference type="ARBA" id="ARBA00022837"/>
    </source>
</evidence>
<dbReference type="SMART" id="SM00281">
    <property type="entry name" value="LamB"/>
    <property type="match status" value="2"/>
</dbReference>
<dbReference type="PROSITE" id="PS51115">
    <property type="entry name" value="LAMININ_IVA"/>
    <property type="match status" value="2"/>
</dbReference>
<evidence type="ECO:0000256" key="24">
    <source>
        <dbReference type="SAM" id="MobiDB-lite"/>
    </source>
</evidence>
<dbReference type="PROSITE" id="PS51117">
    <property type="entry name" value="LAMININ_NTER"/>
    <property type="match status" value="1"/>
</dbReference>
<dbReference type="SMART" id="SM00282">
    <property type="entry name" value="LamG"/>
    <property type="match status" value="5"/>
</dbReference>
<dbReference type="Pfam" id="PF00055">
    <property type="entry name" value="Laminin_N"/>
    <property type="match status" value="1"/>
</dbReference>
<feature type="region of interest" description="Disordered" evidence="24">
    <location>
        <begin position="2367"/>
        <end position="2390"/>
    </location>
</feature>
<dbReference type="SMART" id="SM00181">
    <property type="entry name" value="EGF"/>
    <property type="match status" value="8"/>
</dbReference>
<dbReference type="FunFam" id="2.170.300.10:FF:000026">
    <property type="entry name" value="laminin subunit alpha-2 isoform X2"/>
    <property type="match status" value="1"/>
</dbReference>
<dbReference type="Gene3D" id="2.60.120.260">
    <property type="entry name" value="Galactose-binding domain-like"/>
    <property type="match status" value="1"/>
</dbReference>
<organism evidence="29 30">
    <name type="scientific">Chiloscyllium punctatum</name>
    <name type="common">Brownbanded bambooshark</name>
    <name type="synonym">Hemiscyllium punctatum</name>
    <dbReference type="NCBI Taxonomy" id="137246"/>
    <lineage>
        <taxon>Eukaryota</taxon>
        <taxon>Metazoa</taxon>
        <taxon>Chordata</taxon>
        <taxon>Craniata</taxon>
        <taxon>Vertebrata</taxon>
        <taxon>Chondrichthyes</taxon>
        <taxon>Elasmobranchii</taxon>
        <taxon>Galeomorphii</taxon>
        <taxon>Galeoidea</taxon>
        <taxon>Orectolobiformes</taxon>
        <taxon>Hemiscylliidae</taxon>
        <taxon>Chiloscyllium</taxon>
    </lineage>
</organism>
<dbReference type="InterPro" id="IPR009254">
    <property type="entry name" value="Laminin_aI"/>
</dbReference>
<dbReference type="Pfam" id="PF00054">
    <property type="entry name" value="Laminin_G_1"/>
    <property type="match status" value="5"/>
</dbReference>
<dbReference type="FunFam" id="2.10.25.10:FF:000512">
    <property type="entry name" value="Laminin subunit alpha 1"/>
    <property type="match status" value="1"/>
</dbReference>
<dbReference type="GO" id="GO:0005796">
    <property type="term" value="C:Golgi lumen"/>
    <property type="evidence" value="ECO:0007669"/>
    <property type="project" value="UniProtKB-ARBA"/>
</dbReference>
<keyword evidence="15" id="KW-0357">Heparan sulfate</keyword>
<keyword evidence="10" id="KW-0084">Basement membrane</keyword>
<feature type="disulfide bond" evidence="23">
    <location>
        <begin position="941"/>
        <end position="953"/>
    </location>
</feature>
<keyword evidence="12" id="KW-0175">Coiled coil</keyword>
<feature type="domain" description="Laminin EGF-like" evidence="26">
    <location>
        <begin position="387"/>
        <end position="443"/>
    </location>
</feature>
<feature type="domain" description="Laminin EGF-like" evidence="26">
    <location>
        <begin position="941"/>
        <end position="987"/>
    </location>
</feature>
<feature type="disulfide bond" evidence="23">
    <location>
        <begin position="894"/>
        <end position="911"/>
    </location>
</feature>
<evidence type="ECO:0000259" key="26">
    <source>
        <dbReference type="PROSITE" id="PS50027"/>
    </source>
</evidence>
<dbReference type="FunFam" id="2.10.25.10:FF:000106">
    <property type="entry name" value="Heparan sulfate proteoglycan 2"/>
    <property type="match status" value="1"/>
</dbReference>
<dbReference type="EMBL" id="BEZZ01000763">
    <property type="protein sequence ID" value="GCC35937.1"/>
    <property type="molecule type" value="Genomic_DNA"/>
</dbReference>
<evidence type="ECO:0000259" key="28">
    <source>
        <dbReference type="PROSITE" id="PS51117"/>
    </source>
</evidence>
<evidence type="ECO:0000256" key="17">
    <source>
        <dbReference type="ARBA" id="ARBA00053711"/>
    </source>
</evidence>
<feature type="domain" description="Laminin EGF-like" evidence="26">
    <location>
        <begin position="1034"/>
        <end position="1079"/>
    </location>
</feature>
<dbReference type="GO" id="GO:0007420">
    <property type="term" value="P:brain development"/>
    <property type="evidence" value="ECO:0007669"/>
    <property type="project" value="UniProtKB-ARBA"/>
</dbReference>
<dbReference type="FunFam" id="2.10.25.10:FF:000189">
    <property type="entry name" value="Laminin subunit alpha 2"/>
    <property type="match status" value="1"/>
</dbReference>
<keyword evidence="14" id="KW-0325">Glycoprotein</keyword>
<evidence type="ECO:0000256" key="18">
    <source>
        <dbReference type="ARBA" id="ARBA00058618"/>
    </source>
</evidence>
<feature type="disulfide bond" evidence="23">
    <location>
        <begin position="1110"/>
        <end position="1119"/>
    </location>
</feature>
<accession>A0A401SZX5</accession>
<feature type="domain" description="Laminin G" evidence="25">
    <location>
        <begin position="2262"/>
        <end position="2438"/>
    </location>
</feature>
<keyword evidence="30" id="KW-1185">Reference proteome</keyword>
<feature type="disulfide bond" evidence="23">
    <location>
        <begin position="863"/>
        <end position="872"/>
    </location>
</feature>
<gene>
    <name evidence="29" type="ORF">chiPu_0014427</name>
</gene>
<feature type="disulfide bond" evidence="23">
    <location>
        <begin position="463"/>
        <end position="472"/>
    </location>
</feature>
<dbReference type="GO" id="GO:0030334">
    <property type="term" value="P:regulation of cell migration"/>
    <property type="evidence" value="ECO:0007669"/>
    <property type="project" value="InterPro"/>
</dbReference>
<feature type="disulfide bond" evidence="23">
    <location>
        <begin position="1408"/>
        <end position="1417"/>
    </location>
</feature>
<evidence type="ECO:0000256" key="11">
    <source>
        <dbReference type="ARBA" id="ARBA00022889"/>
    </source>
</evidence>
<keyword evidence="8" id="KW-0677">Repeat</keyword>
<feature type="disulfide bond" evidence="23">
    <location>
        <begin position="1516"/>
        <end position="1525"/>
    </location>
</feature>
<dbReference type="GO" id="GO:0030155">
    <property type="term" value="P:regulation of cell adhesion"/>
    <property type="evidence" value="ECO:0007669"/>
    <property type="project" value="InterPro"/>
</dbReference>
<comment type="subunit">
    <text evidence="20">Has a strong tendency to aggregate in dimers or stellate structures. Interacts with other basement membrane components such as laminin, prolargin and collagen type IV. Interacts with COL13A1. Interacts with FGFBP1. Interacts with VWA1. Interacts (via C-terminus) with ECM1 (via C-terminus). Interacts with SVEP1.</text>
</comment>
<evidence type="ECO:0000256" key="4">
    <source>
        <dbReference type="ARBA" id="ARBA00022530"/>
    </source>
</evidence>
<sequence length="3005" mass="330085">MIIPIHSEERGLFPAILNLASNAVISTNATCGENGPEMYCKLVEHVPGRPIRNPQCRICDSNSANRKERHPIVSAIDGTNNWWQSPSIQNGRKYHWVTITLDLRQVFQVAYVIIKAANSPRPGNWVLERSIDGVEFTPWQYYATSDTECLTRYNIAPRIGPPTYKRDDEVICTSYYSRLVPLEHGEIHTSLINGRPSADDPSPTLLAFTSARYIRLLLQRIRTLNADLMTLGFRDPREVDPIVTRRYYYSIKDISVGGMCICYGHARSCPWDETLMRLQCQCEHNTCGESCSECCPGYHQKPWQSGTFASDNTCEKCNCHDKAEDCYYDQSVADRKLSLNIHGQYNGGGVCINCTNNTAGINCETCIDGFYRPHKVSPFEHDPCLPCDCNPAGSINATCVKDDNHALIERGLFPGQCHCQDGYTGRTCSHCAPGFKGFPSCARCNCSVAGSLNDDPCAEPCQCKRNMEGENCDQCKPGFYNLQERNPEGCTECFCFGLSGVCESISWSITQVTDVNGWQVTDRQGIKRIQSYQDLYGGPIRMNVNSTEATKSLPALYYWTAPELYLGNKLTAYGGYLKFTVLYDFPMESSVNEAISNIDVIIEGNGRTLSTESEGLLLQPYDEKLVSVRLLPENFVDHNTNNAIDRDRLMTVLVNVTLLQIRVMYNVAKQAVYRLSSVTLDVANPNAIDILPAVDVEHCECPPDYSGISCESCSPGFYRVDGILFGGICQQCECNGHATECDTNGTCLGCQHNTTGRNCDQCSLGLYGDASRGTSEDCQPCACPLNISSNNFSPTCYLNKTGSVICDQCQPGYTGIRCNRCADGYYGNPTTPGESCVPCDCNGNVEVSVPGNCDTVTGECLKCIGNTAGIQCEQCAEGFFGDAVVAKNCRTCDCNVNGSYGEACDPKTGHCQCKSNVLGQKCDHCLHGYFGLSTGLGCVPCNCSQFGSLSEDCSDDGLCRCVPGVSGEKCDRCAHGFYGFQDGGCTPCDCTHTRNNCAEDSGQCICPAHTYGDKCEHCEANYWGHDPESGCKFCNCSAVGSVGLQCDRVSGQCPCKEEFGGEKCSKCTIGHRGYPQCTACKCNLSGTRPEKCDLTKGVCSCEEHTGLCPCKDSVSGVHCDECRSGSFALSLQHPGGCSSCYCSGVSNSCSELQGLVRIPLTLTPDQLRMRVVTQGNLTGTREGVFAQPPETLLDAALVQRHLQTEPYYWSLPAQFTGTKLLAYGGKLRYVVAFYALEDSGSLNLEPQILLKGRHSGKMVIYRNVPTPANGEQIRHVIDLTEHEWKYFNSVSDQPVTRPDFMSVLSNVEYFLIKASYGTGLQQSRISNISMEIAMEDDGTHALRDRARQIEICDCPPGYAGPSCQECAPGFYRQKMTDGLQSLNTVCVSCKCNNHSNVCDLDTGKCQACRDNTMGDHCELCASGYYGRVGGSVTDCSLCACPRSHSGSFSPTCVLEGVSDFRCNSCLIGYEGQYCERCAPGYYGSPRVPGGRCQRCECNPNGSVHINCHPLMGHCVCKSGVTGRLCNQCEAKHVLVESECISCDDDCTGLLLSDLSNLETILMTLNVTGFDPAPYNLFTDIENRTEQYKTTLSTERNTSALVVKVEEQMAGLTLGISHLQQKVTVELADGHNLDEAVGRTLTRGLELAAFVNKTAKTINALVDMANHLNETLGTDLDLSDTKLQQLQHEILNMLESMRNRVFNHSKEISEKELKAAQDLLASVQKEFQKPHKELKDLKIRVKAMLVQRVNGLQEAQKLVNEARSNTNESSRMLLSITSGLQELQEKQQTVRNIKTLTTSLIQDGREMLDTAANMTEDIVNNTAFLEQYSDQLDLWNTKMRMHLDKLVMEMTQKSVLSLVYKAEDHAEELSEIANLLNSSLAAVRNMSLNATVAINTHSNIKTLIDEAASIALEARNKADAALKLLNGLKGKVDQIQKGVGNVSRHLSKPWRILAQLPNGTDARFQEAKDRAVSANLTAAATLAEIQQFSQQLLSTSGSVARVNKTVRETNDLISDSAKIAAAAGKKVQEVEVQANYLLEKLKPLKVLEENLNRNLSEIKELISQARKQAASIKVAVSANSDCVRAYQPAVTSSNYNTLTLNVKTSESENLLFYLGSSTSTEFLAVEMRHGRVVFLWDVGSGTTRLEYPDLQINNNKWYRIHAARFGRMGTLSVQEVGESSLDKPVVKTASSPGTSTVLDVGNTTLVFVGGLSKQMKKVAAVKITHFKGCLGEAFLDGKSIGLWNFREREGSCSGCFARSQNEDIAFHFDGSGYSAVEKVLRSTTTQLVMQFSTFSPNGLLLYLASNGTRDFLAVELADGKVRVTFDLGSGVLTLMSEKRYNNGTWFKIAFQRNRKLGILAVMDPFNSTDRETKQGESPGTASDLNRGNKDPIYVGGLPRSRSYRKEVLSKSFVGCLKKLEIYRSTFDLLRNSLGVRKGCLLEPIRSVTVWNDGYIQLQPQVLPVEARLMTTFSTQNDTGIILAGFGKSTRNRNRRQTKMAFFAVMMIDGRVEAHVNTGDGVHTRRVIAKSPSGTFSDGQEHSIILSRSKRIMTLQIDEGNRLEMRLGASADTSPLNITRFYVGGVPTGEGAIVLKITSSFTGCIKNLVLNTELLDFSGVLRYQNIDLDSCLLSAPEPDKRDLELVLQPTAKPIQPPVRNTSPTHSPYSSSSNKKTCTVDKLPGHVANAHQFGLSKGSHMILSLDETTVKRKFVVQLNIRTYASNGLIYYMAHQNQIDYATLQLWKGQLHFLFNLGKGTATSIMSTPINDGKWHTVKTEYVKRRGLITVDGKESNPALGDGNSLDVEGRLYLGGLPLDYTARKIGNATHSIPACIGNVAMNNKPLDLERPVSILTVSKCYLTVQEGTFFDGTGFAALGTEILFHVNNGAGRITARYEPKDSNQLCNGKWHKLRANKSKHRITLTVDGVTVQADNPHIQSTSADTNDPIYVGGYPANVKQNCLTLQEPFQGCIRNLKLTKNQQIQAFDFSKAFDLRGVFPHSCPGVEH</sequence>
<dbReference type="InterPro" id="IPR010307">
    <property type="entry name" value="Laminin_dom_II"/>
</dbReference>
<dbReference type="SUPFAM" id="SSF57196">
    <property type="entry name" value="EGF/Laminin"/>
    <property type="match status" value="14"/>
</dbReference>
<dbReference type="Pfam" id="PF24973">
    <property type="entry name" value="EGF_LMN_ATRN"/>
    <property type="match status" value="3"/>
</dbReference>
<evidence type="ECO:0000256" key="22">
    <source>
        <dbReference type="PROSITE-ProRule" id="PRU00122"/>
    </source>
</evidence>
<dbReference type="GO" id="GO:0005576">
    <property type="term" value="C:extracellular region"/>
    <property type="evidence" value="ECO:0007669"/>
    <property type="project" value="UniProtKB-ARBA"/>
</dbReference>
<evidence type="ECO:0000313" key="29">
    <source>
        <dbReference type="EMBL" id="GCC35937.1"/>
    </source>
</evidence>
<dbReference type="FunFam" id="2.10.25.10:FF:000074">
    <property type="entry name" value="Laminin subunit alpha"/>
    <property type="match status" value="1"/>
</dbReference>
<feature type="disulfide bond" evidence="23">
    <location>
        <begin position="809"/>
        <end position="818"/>
    </location>
</feature>
<feature type="domain" description="Laminin EGF-like" evidence="26">
    <location>
        <begin position="781"/>
        <end position="838"/>
    </location>
</feature>
<dbReference type="Gene3D" id="2.60.120.200">
    <property type="match status" value="5"/>
</dbReference>
<comment type="subcellular location">
    <subcellularLocation>
        <location evidence="2">Secreted</location>
        <location evidence="2">Extracellular space</location>
        <location evidence="2">Extracellular matrix</location>
        <location evidence="2">Basement membrane</location>
    </subcellularLocation>
</comment>
<dbReference type="GO" id="GO:0046872">
    <property type="term" value="F:metal ion binding"/>
    <property type="evidence" value="ECO:0007669"/>
    <property type="project" value="UniProtKB-KW"/>
</dbReference>
<dbReference type="FunFam" id="2.10.25.10:FF:000128">
    <property type="entry name" value="laminin subunit alpha-2 isoform X1"/>
    <property type="match status" value="1"/>
</dbReference>
<feature type="domain" description="Laminin G" evidence="25">
    <location>
        <begin position="2443"/>
        <end position="2629"/>
    </location>
</feature>
<dbReference type="PROSITE" id="PS01248">
    <property type="entry name" value="EGF_LAM_1"/>
    <property type="match status" value="5"/>
</dbReference>
<feature type="domain" description="Laminin EGF-like" evidence="26">
    <location>
        <begin position="444"/>
        <end position="492"/>
    </location>
</feature>
<dbReference type="PRINTS" id="PR00011">
    <property type="entry name" value="EGFLAMININ"/>
</dbReference>
<dbReference type="GO" id="GO:0001525">
    <property type="term" value="P:angiogenesis"/>
    <property type="evidence" value="ECO:0007669"/>
    <property type="project" value="UniProtKB-KW"/>
</dbReference>
<evidence type="ECO:0000256" key="21">
    <source>
        <dbReference type="ARBA" id="ARBA00071089"/>
    </source>
</evidence>
<dbReference type="InterPro" id="IPR002049">
    <property type="entry name" value="LE_dom"/>
</dbReference>
<feature type="disulfide bond" evidence="23">
    <location>
        <begin position="875"/>
        <end position="889"/>
    </location>
</feature>
<dbReference type="OrthoDB" id="10011303at2759"/>
<feature type="domain" description="Laminin G" evidence="25">
    <location>
        <begin position="2072"/>
        <end position="2254"/>
    </location>
</feature>
<feature type="disulfide bond" evidence="23">
    <location>
        <begin position="1495"/>
        <end position="1507"/>
    </location>
</feature>
<dbReference type="InterPro" id="IPR050440">
    <property type="entry name" value="Laminin/Netrin_ECM"/>
</dbReference>
<dbReference type="PANTHER" id="PTHR10574:SF409">
    <property type="entry name" value="LAMININ SUBUNIT ALPHA-1"/>
    <property type="match status" value="1"/>
</dbReference>
<feature type="disulfide bond" evidence="23">
    <location>
        <begin position="419"/>
        <end position="428"/>
    </location>
</feature>
<comment type="function">
    <text evidence="19">Integral component of basement membranes. Component of the glomerular basement membrane (GBM), responsible for the fixed negative electrostatic membrane charge, and which provides a barrier which is both size- and charge-selective. It serves as an attachment substrate for cells. Plays essential roles in vascularization. Critical for normal heart development and for regulating the vascular response to injury. Also required for avascular cartilage development.</text>
</comment>
<feature type="domain" description="Laminin G" evidence="25">
    <location>
        <begin position="2687"/>
        <end position="2857"/>
    </location>
</feature>
<dbReference type="FunFam" id="2.10.25.10:FF:000242">
    <property type="entry name" value="Laminin subunit alpha 1"/>
    <property type="match status" value="1"/>
</dbReference>
<dbReference type="GO" id="GO:0005102">
    <property type="term" value="F:signaling receptor binding"/>
    <property type="evidence" value="ECO:0007669"/>
    <property type="project" value="InterPro"/>
</dbReference>
<feature type="domain" description="Laminin IV type A" evidence="27">
    <location>
        <begin position="1167"/>
        <end position="1351"/>
    </location>
</feature>
<feature type="disulfide bond" evidence="23">
    <location>
        <begin position="1080"/>
        <end position="1092"/>
    </location>
</feature>
<protein>
    <recommendedName>
        <fullName evidence="21">Basement membrane-specific heparan sulfate proteoglycan core protein</fullName>
    </recommendedName>
</protein>
<evidence type="ECO:0000256" key="16">
    <source>
        <dbReference type="ARBA" id="ARBA00023292"/>
    </source>
</evidence>
<dbReference type="GO" id="GO:0043010">
    <property type="term" value="P:camera-type eye development"/>
    <property type="evidence" value="ECO:0007669"/>
    <property type="project" value="TreeGrafter"/>
</dbReference>
<evidence type="ECO:0000256" key="3">
    <source>
        <dbReference type="ARBA" id="ARBA00022525"/>
    </source>
</evidence>
<comment type="caution">
    <text evidence="29">The sequence shown here is derived from an EMBL/GenBank/DDBJ whole genome shotgun (WGS) entry which is preliminary data.</text>
</comment>
<evidence type="ECO:0000256" key="14">
    <source>
        <dbReference type="ARBA" id="ARBA00023180"/>
    </source>
</evidence>
<dbReference type="FunFam" id="2.10.25.10:FF:000094">
    <property type="entry name" value="Laminin subunit alpha-2"/>
    <property type="match status" value="1"/>
</dbReference>
<dbReference type="GO" id="GO:0043256">
    <property type="term" value="C:laminin complex"/>
    <property type="evidence" value="ECO:0007669"/>
    <property type="project" value="UniProtKB-ARBA"/>
</dbReference>
<dbReference type="FunFam" id="2.10.25.10:FF:000188">
    <property type="entry name" value="Laminin subunit gamma 2"/>
    <property type="match status" value="1"/>
</dbReference>
<keyword evidence="9" id="KW-0106">Calcium</keyword>
<comment type="function">
    <text evidence="18">Has anti-angiogenic properties that require binding of calcium ions for full activity.</text>
</comment>
<feature type="disulfide bond" evidence="23">
    <location>
        <begin position="913"/>
        <end position="922"/>
    </location>
</feature>
<evidence type="ECO:0000259" key="27">
    <source>
        <dbReference type="PROSITE" id="PS51115"/>
    </source>
</evidence>
<feature type="domain" description="Laminin EGF-like" evidence="26">
    <location>
        <begin position="839"/>
        <end position="891"/>
    </location>
</feature>
<dbReference type="OMA" id="TVRQHVH"/>
<keyword evidence="3" id="KW-0964">Secreted</keyword>
<keyword evidence="4" id="KW-0272">Extracellular matrix</keyword>
<feature type="disulfide bond" evidence="22">
    <location>
        <begin position="2602"/>
        <end position="2629"/>
    </location>
</feature>
<feature type="disulfide bond" evidence="23">
    <location>
        <begin position="387"/>
        <end position="399"/>
    </location>
</feature>
<evidence type="ECO:0000313" key="30">
    <source>
        <dbReference type="Proteomes" id="UP000287033"/>
    </source>
</evidence>
<dbReference type="Gene3D" id="2.10.25.10">
    <property type="entry name" value="Laminin"/>
    <property type="match status" value="15"/>
</dbReference>
<dbReference type="GO" id="GO:0009888">
    <property type="term" value="P:tissue development"/>
    <property type="evidence" value="ECO:0007669"/>
    <property type="project" value="TreeGrafter"/>
</dbReference>
<dbReference type="InterPro" id="IPR000742">
    <property type="entry name" value="EGF"/>
</dbReference>
<proteinExistence type="predicted"/>
<dbReference type="SMART" id="SM00136">
    <property type="entry name" value="LamNT"/>
    <property type="match status" value="1"/>
</dbReference>
<feature type="domain" description="Laminin EGF-like" evidence="26">
    <location>
        <begin position="892"/>
        <end position="940"/>
    </location>
</feature>
<dbReference type="GO" id="GO:0007411">
    <property type="term" value="P:axon guidance"/>
    <property type="evidence" value="ECO:0007669"/>
    <property type="project" value="TreeGrafter"/>
</dbReference>
<dbReference type="FunFam" id="2.170.300.10:FF:000008">
    <property type="entry name" value="Laminin subunit alpha 2"/>
    <property type="match status" value="1"/>
</dbReference>
<feature type="domain" description="Laminin EGF-like" evidence="26">
    <location>
        <begin position="1438"/>
        <end position="1494"/>
    </location>
</feature>
<feature type="domain" description="Laminin IV type A" evidence="27">
    <location>
        <begin position="513"/>
        <end position="698"/>
    </location>
</feature>
<dbReference type="FunFam" id="2.10.25.10:FF:000051">
    <property type="entry name" value="Laminin subunit alpha 4"/>
    <property type="match status" value="1"/>
</dbReference>
<evidence type="ECO:0000256" key="19">
    <source>
        <dbReference type="ARBA" id="ARBA00059829"/>
    </source>
</evidence>
<evidence type="ECO:0000256" key="15">
    <source>
        <dbReference type="ARBA" id="ARBA00023207"/>
    </source>
</evidence>
<feature type="domain" description="Laminin G" evidence="25">
    <location>
        <begin position="2848"/>
        <end position="3000"/>
    </location>
</feature>
<evidence type="ECO:0000256" key="20">
    <source>
        <dbReference type="ARBA" id="ARBA00063958"/>
    </source>
</evidence>
<dbReference type="CDD" id="cd00055">
    <property type="entry name" value="EGF_Lam"/>
    <property type="match status" value="15"/>
</dbReference>
<evidence type="ECO:0000256" key="5">
    <source>
        <dbReference type="ARBA" id="ARBA00022657"/>
    </source>
</evidence>
<dbReference type="SMART" id="SM00180">
    <property type="entry name" value="EGF_Lam"/>
    <property type="match status" value="17"/>
</dbReference>
<feature type="compositionally biased region" description="Polar residues" evidence="24">
    <location>
        <begin position="2374"/>
        <end position="2384"/>
    </location>
</feature>
<keyword evidence="15" id="KW-0654">Proteoglycan</keyword>
<feature type="disulfide bond" evidence="23">
    <location>
        <begin position="1055"/>
        <end position="1064"/>
    </location>
</feature>
<feature type="region of interest" description="Disordered" evidence="24">
    <location>
        <begin position="2651"/>
        <end position="2672"/>
    </location>
</feature>